<feature type="chain" id="PRO_5046902167" description="Lipoprotein" evidence="1">
    <location>
        <begin position="19"/>
        <end position="262"/>
    </location>
</feature>
<dbReference type="PROSITE" id="PS51257">
    <property type="entry name" value="PROKAR_LIPOPROTEIN"/>
    <property type="match status" value="1"/>
</dbReference>
<name>A0ABT6DKT7_9BACT</name>
<evidence type="ECO:0000313" key="2">
    <source>
        <dbReference type="EMBL" id="MDG0817127.1"/>
    </source>
</evidence>
<reference evidence="2" key="1">
    <citation type="submission" date="2022-08" db="EMBL/GenBank/DDBJ databases">
        <title>Novel Bdellovibrio Species Isolated from Svalbard: Designation Bdellovibrio svalbardensis.</title>
        <authorList>
            <person name="Mitchell R.J."/>
            <person name="Choi S.Y."/>
        </authorList>
    </citation>
    <scope>NUCLEOTIDE SEQUENCE</scope>
    <source>
        <strain evidence="2">PAP01</strain>
    </source>
</reference>
<keyword evidence="3" id="KW-1185">Reference proteome</keyword>
<accession>A0ABT6DKT7</accession>
<evidence type="ECO:0000256" key="1">
    <source>
        <dbReference type="SAM" id="SignalP"/>
    </source>
</evidence>
<keyword evidence="1" id="KW-0732">Signal</keyword>
<dbReference type="RefSeq" id="WP_277578603.1">
    <property type="nucleotide sequence ID" value="NZ_JANRMI010000003.1"/>
</dbReference>
<organism evidence="2 3">
    <name type="scientific">Bdellovibrio svalbardensis</name>
    <dbReference type="NCBI Taxonomy" id="2972972"/>
    <lineage>
        <taxon>Bacteria</taxon>
        <taxon>Pseudomonadati</taxon>
        <taxon>Bdellovibrionota</taxon>
        <taxon>Bdellovibrionia</taxon>
        <taxon>Bdellovibrionales</taxon>
        <taxon>Pseudobdellovibrionaceae</taxon>
        <taxon>Bdellovibrio</taxon>
    </lineage>
</organism>
<sequence>MIKLKVLIPLLASFALMACQGQKTEVIREYVGNSGRESNYDGGTDSGGGNGVDGHSIEEYAVNIQEDASYQQYVLPIILKIAETHPRFASDMVHITSERTWYKIPVSLNSLKATQIGVSFGDKDLQQFALQNLKAVWINSRHFDRFETDETRARLILHEILMGVRLMKLKNSLDNCYSGAALLKLNPAKADEYKKEREACAIKYVFSSTDPILIPGVGSGLDLSNDDYDNIRGLGVNLWNEKGVISKIELDAWLKANKFRSY</sequence>
<evidence type="ECO:0000313" key="3">
    <source>
        <dbReference type="Proteomes" id="UP001152321"/>
    </source>
</evidence>
<dbReference type="Proteomes" id="UP001152321">
    <property type="component" value="Unassembled WGS sequence"/>
</dbReference>
<protein>
    <recommendedName>
        <fullName evidence="4">Lipoprotein</fullName>
    </recommendedName>
</protein>
<proteinExistence type="predicted"/>
<gene>
    <name evidence="2" type="ORF">NWE73_12165</name>
</gene>
<evidence type="ECO:0008006" key="4">
    <source>
        <dbReference type="Google" id="ProtNLM"/>
    </source>
</evidence>
<feature type="signal peptide" evidence="1">
    <location>
        <begin position="1"/>
        <end position="18"/>
    </location>
</feature>
<comment type="caution">
    <text evidence="2">The sequence shown here is derived from an EMBL/GenBank/DDBJ whole genome shotgun (WGS) entry which is preliminary data.</text>
</comment>
<dbReference type="EMBL" id="JANRMI010000003">
    <property type="protein sequence ID" value="MDG0817127.1"/>
    <property type="molecule type" value="Genomic_DNA"/>
</dbReference>